<feature type="domain" description="ABM" evidence="1">
    <location>
        <begin position="13"/>
        <end position="74"/>
    </location>
</feature>
<dbReference type="AlphaFoldDB" id="A0A2U2CET7"/>
<dbReference type="EMBL" id="QEYD01000003">
    <property type="protein sequence ID" value="PWE30362.1"/>
    <property type="molecule type" value="Genomic_DNA"/>
</dbReference>
<dbReference type="RefSeq" id="WP_109532506.1">
    <property type="nucleotide sequence ID" value="NZ_CAXPUO010000072.1"/>
</dbReference>
<gene>
    <name evidence="2" type="ORF">C4N9_06675</name>
</gene>
<dbReference type="Proteomes" id="UP000244940">
    <property type="component" value="Unassembled WGS sequence"/>
</dbReference>
<name>A0A2U2CET7_9RHOB</name>
<dbReference type="GO" id="GO:0004497">
    <property type="term" value="F:monooxygenase activity"/>
    <property type="evidence" value="ECO:0007669"/>
    <property type="project" value="UniProtKB-KW"/>
</dbReference>
<accession>A0A2U2CET7</accession>
<dbReference type="GeneID" id="94364567"/>
<protein>
    <submittedName>
        <fullName evidence="2">Antibiotic biosynthesis monooxygenase</fullName>
    </submittedName>
</protein>
<evidence type="ECO:0000259" key="1">
    <source>
        <dbReference type="Pfam" id="PF03992"/>
    </source>
</evidence>
<keyword evidence="2" id="KW-0560">Oxidoreductase</keyword>
<dbReference type="Gene3D" id="3.30.70.100">
    <property type="match status" value="1"/>
</dbReference>
<dbReference type="OrthoDB" id="9797178at2"/>
<dbReference type="SUPFAM" id="SSF54909">
    <property type="entry name" value="Dimeric alpha+beta barrel"/>
    <property type="match status" value="1"/>
</dbReference>
<keyword evidence="3" id="KW-1185">Reference proteome</keyword>
<keyword evidence="2" id="KW-0503">Monooxygenase</keyword>
<dbReference type="InterPro" id="IPR011008">
    <property type="entry name" value="Dimeric_a/b-barrel"/>
</dbReference>
<proteinExistence type="predicted"/>
<evidence type="ECO:0000313" key="3">
    <source>
        <dbReference type="Proteomes" id="UP000244940"/>
    </source>
</evidence>
<sequence>MSIRLTGKLICATEAQAAIVREYLPEHVRLTLAEPGCLEFEVSHAGAMTWDVTERFTDRAAFEAHQARTGASAWGQATAGIAREYEVREG</sequence>
<reference evidence="2 3" key="1">
    <citation type="submission" date="2018-05" db="EMBL/GenBank/DDBJ databases">
        <title>Pararhodobacter marina sp. nov., isolated from deep-sea water of the Indian Ocean.</title>
        <authorList>
            <person name="Lai Q.Sr."/>
            <person name="Liu X."/>
            <person name="Shao Z."/>
        </authorList>
    </citation>
    <scope>NUCLEOTIDE SEQUENCE [LARGE SCALE GENOMIC DNA]</scope>
    <source>
        <strain evidence="2 3">CIC4N-9</strain>
    </source>
</reference>
<dbReference type="Pfam" id="PF03992">
    <property type="entry name" value="ABM"/>
    <property type="match status" value="1"/>
</dbReference>
<comment type="caution">
    <text evidence="2">The sequence shown here is derived from an EMBL/GenBank/DDBJ whole genome shotgun (WGS) entry which is preliminary data.</text>
</comment>
<organism evidence="2 3">
    <name type="scientific">Pararhodobacter marinus</name>
    <dbReference type="NCBI Taxonomy" id="2184063"/>
    <lineage>
        <taxon>Bacteria</taxon>
        <taxon>Pseudomonadati</taxon>
        <taxon>Pseudomonadota</taxon>
        <taxon>Alphaproteobacteria</taxon>
        <taxon>Rhodobacterales</taxon>
        <taxon>Paracoccaceae</taxon>
        <taxon>Pararhodobacter</taxon>
    </lineage>
</organism>
<evidence type="ECO:0000313" key="2">
    <source>
        <dbReference type="EMBL" id="PWE30362.1"/>
    </source>
</evidence>
<dbReference type="InterPro" id="IPR007138">
    <property type="entry name" value="ABM_dom"/>
</dbReference>